<proteinExistence type="predicted"/>
<dbReference type="InterPro" id="IPR051783">
    <property type="entry name" value="NAD(P)-dependent_oxidoreduct"/>
</dbReference>
<evidence type="ECO:0000313" key="2">
    <source>
        <dbReference type="EMBL" id="EYC52674.1"/>
    </source>
</evidence>
<name>A0A016XKR0_9BURK</name>
<dbReference type="Pfam" id="PF01370">
    <property type="entry name" value="Epimerase"/>
    <property type="match status" value="1"/>
</dbReference>
<dbReference type="PANTHER" id="PTHR48079:SF6">
    <property type="entry name" value="NAD(P)-BINDING DOMAIN-CONTAINING PROTEIN-RELATED"/>
    <property type="match status" value="1"/>
</dbReference>
<dbReference type="GO" id="GO:0004029">
    <property type="term" value="F:aldehyde dehydrogenase (NAD+) activity"/>
    <property type="evidence" value="ECO:0007669"/>
    <property type="project" value="TreeGrafter"/>
</dbReference>
<dbReference type="EMBL" id="JEMG01000001">
    <property type="protein sequence ID" value="EYC52674.1"/>
    <property type="molecule type" value="Genomic_DNA"/>
</dbReference>
<accession>A0A016XKR0</accession>
<dbReference type="InterPro" id="IPR036291">
    <property type="entry name" value="NAD(P)-bd_dom_sf"/>
</dbReference>
<dbReference type="OrthoDB" id="9787292at2"/>
<dbReference type="Gene3D" id="3.40.50.720">
    <property type="entry name" value="NAD(P)-binding Rossmann-like Domain"/>
    <property type="match status" value="1"/>
</dbReference>
<dbReference type="PANTHER" id="PTHR48079">
    <property type="entry name" value="PROTEIN YEEZ"/>
    <property type="match status" value="1"/>
</dbReference>
<dbReference type="InterPro" id="IPR001509">
    <property type="entry name" value="Epimerase_deHydtase"/>
</dbReference>
<sequence length="297" mass="31073">MRVFVTGASGFVGSAVVRDLLGAGHRVLGLVRSDEAAAALKAQGAEAQRGTLEDLDSLRAGAVAADGVIHTAFNHDFSRFADNCALDRRAIEALGETLKGSGRPLVVTAGLAHLVQGRPALETDQPPVDPQAYPRVSEATAMGFLSQGVRAMAVRLAPTTHGVGDHGFVPALIRFAREAGFAAYVGDGQNRWSAVHRQDAAALFRLAVERGAAGARYHGAAEEGLPFKQIAEAIGRGLGLPVRSLTREEAAVHFKWLAGFAAMDMPASSAWTRGQLGWAPTGPGLMADLAGAGYFRD</sequence>
<dbReference type="eggNOG" id="COG0451">
    <property type="taxonomic scope" value="Bacteria"/>
</dbReference>
<dbReference type="RefSeq" id="WP_035610337.1">
    <property type="nucleotide sequence ID" value="NZ_JEMG01000001.1"/>
</dbReference>
<dbReference type="GO" id="GO:0005737">
    <property type="term" value="C:cytoplasm"/>
    <property type="evidence" value="ECO:0007669"/>
    <property type="project" value="TreeGrafter"/>
</dbReference>
<dbReference type="AlphaFoldDB" id="A0A016XKR0"/>
<protein>
    <submittedName>
        <fullName evidence="2">3-beta hydroxysteroid dehydrogenase</fullName>
    </submittedName>
</protein>
<comment type="caution">
    <text evidence="2">The sequence shown here is derived from an EMBL/GenBank/DDBJ whole genome shotgun (WGS) entry which is preliminary data.</text>
</comment>
<gene>
    <name evidence="2" type="ORF">AZ34_17445</name>
</gene>
<feature type="domain" description="NAD-dependent epimerase/dehydratase" evidence="1">
    <location>
        <begin position="3"/>
        <end position="73"/>
    </location>
</feature>
<dbReference type="SUPFAM" id="SSF51735">
    <property type="entry name" value="NAD(P)-binding Rossmann-fold domains"/>
    <property type="match status" value="1"/>
</dbReference>
<dbReference type="CDD" id="cd05262">
    <property type="entry name" value="SDR_a7"/>
    <property type="match status" value="1"/>
</dbReference>
<dbReference type="STRING" id="1458275.AZ34_17445"/>
<evidence type="ECO:0000259" key="1">
    <source>
        <dbReference type="Pfam" id="PF01370"/>
    </source>
</evidence>
<organism evidence="2 3">
    <name type="scientific">Hylemonella gracilis str. Niagara R</name>
    <dbReference type="NCBI Taxonomy" id="1458275"/>
    <lineage>
        <taxon>Bacteria</taxon>
        <taxon>Pseudomonadati</taxon>
        <taxon>Pseudomonadota</taxon>
        <taxon>Betaproteobacteria</taxon>
        <taxon>Burkholderiales</taxon>
        <taxon>Comamonadaceae</taxon>
        <taxon>Hylemonella</taxon>
    </lineage>
</organism>
<evidence type="ECO:0000313" key="3">
    <source>
        <dbReference type="Proteomes" id="UP000023268"/>
    </source>
</evidence>
<dbReference type="Proteomes" id="UP000023268">
    <property type="component" value="Unassembled WGS sequence"/>
</dbReference>
<reference evidence="2 3" key="1">
    <citation type="submission" date="2014-02" db="EMBL/GenBank/DDBJ databases">
        <title>Draft Genome of Hylemonella gracilis isolated from the Niagara River.</title>
        <authorList>
            <person name="Pawlowski D.R."/>
            <person name="Koudelka G.B."/>
        </authorList>
    </citation>
    <scope>NUCLEOTIDE SEQUENCE [LARGE SCALE GENOMIC DNA]</scope>
    <source>
        <strain evidence="2 3">Niagara R</strain>
    </source>
</reference>